<dbReference type="Gene3D" id="3.20.20.10">
    <property type="entry name" value="Alanine racemase"/>
    <property type="match status" value="1"/>
</dbReference>
<organism evidence="6 7">
    <name type="scientific">Gelidibacter maritimus</name>
    <dbReference type="NCBI Taxonomy" id="2761487"/>
    <lineage>
        <taxon>Bacteria</taxon>
        <taxon>Pseudomonadati</taxon>
        <taxon>Bacteroidota</taxon>
        <taxon>Flavobacteriia</taxon>
        <taxon>Flavobacteriales</taxon>
        <taxon>Flavobacteriaceae</taxon>
        <taxon>Gelidibacter</taxon>
    </lineage>
</organism>
<dbReference type="SUPFAM" id="SSF51419">
    <property type="entry name" value="PLP-binding barrel"/>
    <property type="match status" value="1"/>
</dbReference>
<accession>A0A7W2R411</accession>
<dbReference type="PANTHER" id="PTHR10146:SF14">
    <property type="entry name" value="PYRIDOXAL PHOSPHATE HOMEOSTASIS PROTEIN"/>
    <property type="match status" value="1"/>
</dbReference>
<dbReference type="InterPro" id="IPR029066">
    <property type="entry name" value="PLP-binding_barrel"/>
</dbReference>
<gene>
    <name evidence="6" type="ORF">H3Z82_11450</name>
</gene>
<comment type="cofactor">
    <cofactor evidence="3">
        <name>pyridoxal 5'-phosphate</name>
        <dbReference type="ChEBI" id="CHEBI:597326"/>
    </cofactor>
</comment>
<dbReference type="FunFam" id="3.20.20.10:FF:000018">
    <property type="entry name" value="Pyridoxal phosphate homeostasis protein"/>
    <property type="match status" value="1"/>
</dbReference>
<evidence type="ECO:0000256" key="1">
    <source>
        <dbReference type="ARBA" id="ARBA00022898"/>
    </source>
</evidence>
<comment type="similarity">
    <text evidence="2 4">Belongs to the pyridoxal phosphate-binding protein YggS/PROSC family.</text>
</comment>
<evidence type="ECO:0000256" key="3">
    <source>
        <dbReference type="PIRSR" id="PIRSR004848-1"/>
    </source>
</evidence>
<keyword evidence="7" id="KW-1185">Reference proteome</keyword>
<protein>
    <recommendedName>
        <fullName evidence="2">Pyridoxal phosphate homeostasis protein</fullName>
        <shortName evidence="2">PLP homeostasis protein</shortName>
    </recommendedName>
</protein>
<dbReference type="RefSeq" id="WP_182205641.1">
    <property type="nucleotide sequence ID" value="NZ_JACGLT010000008.1"/>
</dbReference>
<dbReference type="CDD" id="cd00635">
    <property type="entry name" value="PLPDE_III_YBL036c_like"/>
    <property type="match status" value="1"/>
</dbReference>
<dbReference type="Pfam" id="PF01168">
    <property type="entry name" value="Ala_racemase_N"/>
    <property type="match status" value="1"/>
</dbReference>
<dbReference type="InterPro" id="IPR011078">
    <property type="entry name" value="PyrdxlP_homeostasis"/>
</dbReference>
<evidence type="ECO:0000313" key="6">
    <source>
        <dbReference type="EMBL" id="MBA6153344.1"/>
    </source>
</evidence>
<dbReference type="GO" id="GO:0030170">
    <property type="term" value="F:pyridoxal phosphate binding"/>
    <property type="evidence" value="ECO:0007669"/>
    <property type="project" value="UniProtKB-UniRule"/>
</dbReference>
<proteinExistence type="inferred from homology"/>
<sequence>METTIQNNIASILGRIENACKRANRDPEDVKLLLATKTVSAENIKIAFNHHQSLIGENKIQEIKAKYESLKPFPHQKHFIGHLQTNKVKELIRYDVDCIQSLDRLRLAEKLQNRLEYEDRTMDAYLQFNTSFEESKFGMHPDQAVKFALEVQQFDRIRIKGLMTIGLFSAEHEKVRKCFKLLKGIQLQLLDKGIPVNELSMGMSGDLEIAIEEGATMVRVGTAVFGKREHPDSYYWNEGK</sequence>
<keyword evidence="1 2" id="KW-0663">Pyridoxal phosphate</keyword>
<comment type="caution">
    <text evidence="6">The sequence shown here is derived from an EMBL/GenBank/DDBJ whole genome shotgun (WGS) entry which is preliminary data.</text>
</comment>
<dbReference type="HAMAP" id="MF_02087">
    <property type="entry name" value="PLP_homeostasis"/>
    <property type="match status" value="1"/>
</dbReference>
<dbReference type="EMBL" id="JACGLT010000008">
    <property type="protein sequence ID" value="MBA6153344.1"/>
    <property type="molecule type" value="Genomic_DNA"/>
</dbReference>
<dbReference type="InterPro" id="IPR001608">
    <property type="entry name" value="Ala_racemase_N"/>
</dbReference>
<evidence type="ECO:0000256" key="4">
    <source>
        <dbReference type="RuleBase" id="RU004514"/>
    </source>
</evidence>
<comment type="function">
    <text evidence="2">Pyridoxal 5'-phosphate (PLP)-binding protein, which is involved in PLP homeostasis.</text>
</comment>
<reference evidence="6 7" key="1">
    <citation type="submission" date="2020-07" db="EMBL/GenBank/DDBJ databases">
        <title>Bacterium isolated from marine sediment.</title>
        <authorList>
            <person name="Shang D."/>
        </authorList>
    </citation>
    <scope>NUCLEOTIDE SEQUENCE [LARGE SCALE GENOMIC DNA]</scope>
    <source>
        <strain evidence="6 7">F6074</strain>
    </source>
</reference>
<feature type="modified residue" description="N6-(pyridoxal phosphate)lysine" evidence="2 3">
    <location>
        <position position="37"/>
    </location>
</feature>
<name>A0A7W2R411_9FLAO</name>
<evidence type="ECO:0000259" key="5">
    <source>
        <dbReference type="Pfam" id="PF01168"/>
    </source>
</evidence>
<feature type="domain" description="Alanine racemase N-terminal" evidence="5">
    <location>
        <begin position="79"/>
        <end position="227"/>
    </location>
</feature>
<dbReference type="PIRSF" id="PIRSF004848">
    <property type="entry name" value="YBL036c_PLPDEIII"/>
    <property type="match status" value="1"/>
</dbReference>
<dbReference type="PANTHER" id="PTHR10146">
    <property type="entry name" value="PROLINE SYNTHETASE CO-TRANSCRIBED BACTERIAL HOMOLOG PROTEIN"/>
    <property type="match status" value="1"/>
</dbReference>
<evidence type="ECO:0000256" key="2">
    <source>
        <dbReference type="HAMAP-Rule" id="MF_02087"/>
    </source>
</evidence>
<evidence type="ECO:0000313" key="7">
    <source>
        <dbReference type="Proteomes" id="UP000541857"/>
    </source>
</evidence>
<dbReference type="AlphaFoldDB" id="A0A7W2R411"/>
<dbReference type="Proteomes" id="UP000541857">
    <property type="component" value="Unassembled WGS sequence"/>
</dbReference>
<dbReference type="NCBIfam" id="TIGR00044">
    <property type="entry name" value="YggS family pyridoxal phosphate-dependent enzyme"/>
    <property type="match status" value="1"/>
</dbReference>